<keyword evidence="19" id="KW-1185">Reference proteome</keyword>
<keyword evidence="12 14" id="KW-0539">Nucleus</keyword>
<dbReference type="EMBL" id="JANAVB010028000">
    <property type="protein sequence ID" value="KAJ6816915.1"/>
    <property type="molecule type" value="Genomic_DNA"/>
</dbReference>
<keyword evidence="7 13" id="KW-0863">Zinc-finger</keyword>
<evidence type="ECO:0000256" key="7">
    <source>
        <dbReference type="ARBA" id="ARBA00022771"/>
    </source>
</evidence>
<comment type="similarity">
    <text evidence="4 14">Belongs to the BRE1 family.</text>
</comment>
<evidence type="ECO:0000259" key="17">
    <source>
        <dbReference type="PROSITE" id="PS50089"/>
    </source>
</evidence>
<evidence type="ECO:0000256" key="2">
    <source>
        <dbReference type="ARBA" id="ARBA00004123"/>
    </source>
</evidence>
<evidence type="ECO:0000256" key="9">
    <source>
        <dbReference type="ARBA" id="ARBA00022833"/>
    </source>
</evidence>
<evidence type="ECO:0000313" key="18">
    <source>
        <dbReference type="EMBL" id="KAJ6816915.1"/>
    </source>
</evidence>
<feature type="region of interest" description="Disordered" evidence="16">
    <location>
        <begin position="1"/>
        <end position="25"/>
    </location>
</feature>
<evidence type="ECO:0000256" key="16">
    <source>
        <dbReference type="SAM" id="MobiDB-lite"/>
    </source>
</evidence>
<keyword evidence="10 14" id="KW-0156">Chromatin regulator</keyword>
<dbReference type="PANTHER" id="PTHR23163">
    <property type="entry name" value="RING FINGER PROTEIN-RELATED"/>
    <property type="match status" value="1"/>
</dbReference>
<feature type="domain" description="RING-type" evidence="17">
    <location>
        <begin position="828"/>
        <end position="866"/>
    </location>
</feature>
<comment type="subcellular location">
    <subcellularLocation>
        <location evidence="2 14">Nucleus</location>
    </subcellularLocation>
</comment>
<evidence type="ECO:0000256" key="13">
    <source>
        <dbReference type="PROSITE-ProRule" id="PRU00175"/>
    </source>
</evidence>
<evidence type="ECO:0000313" key="19">
    <source>
        <dbReference type="Proteomes" id="UP001140949"/>
    </source>
</evidence>
<evidence type="ECO:0000256" key="5">
    <source>
        <dbReference type="ARBA" id="ARBA00022679"/>
    </source>
</evidence>
<dbReference type="EC" id="2.3.2.27" evidence="14"/>
<comment type="pathway">
    <text evidence="3 14">Protein modification; protein ubiquitination.</text>
</comment>
<dbReference type="CDD" id="cd16499">
    <property type="entry name" value="RING-HC_Bre1-like"/>
    <property type="match status" value="1"/>
</dbReference>
<dbReference type="InterPro" id="IPR001841">
    <property type="entry name" value="Znf_RING"/>
</dbReference>
<dbReference type="GO" id="GO:0061630">
    <property type="term" value="F:ubiquitin protein ligase activity"/>
    <property type="evidence" value="ECO:0007669"/>
    <property type="project" value="UniProtKB-EC"/>
</dbReference>
<dbReference type="Proteomes" id="UP001140949">
    <property type="component" value="Unassembled WGS sequence"/>
</dbReference>
<keyword evidence="6 14" id="KW-0479">Metal-binding</keyword>
<keyword evidence="9 14" id="KW-0862">Zinc</keyword>
<sequence length="880" mass="100712">MGSTGEPDRKRRHFSSISPAAAAKKQPAFACSEDKKLDFNVLKFQNQKLVQQVEAQKVEYSALESRYHQVEERERNYDKTLVVSKNSWERLVGDLESRSVCTSGYADGGINDTSSHMLEDGACCPMEDEFLSRLLEPGATESCSDVLCPSQMKAEPWTSQASTKNILRNTISSVSYMWRVHDEAISALLGTLSGDECHKQLQKTCNDWQIEVRNFQVAIRDLHLKHKVLTDKVRKHRDIDAKYKTTRKRLSVDLSETIAELEESKCKLATLKAQKDTAQGTPFLFPTLGDKQAGANKVRDRQKELQDLESTLEEMKDLVASRAVEISSLHEGRIEILKKLASLQNALTDAKALSSSQPFLSLNDQLDKSKTEMDQCRTSLEKLQVEKDNFICHEKEVNAKVDLADVSRSVAAFSESQIAELEQYLQKLVEERIMLETKLEDASRESGRKEIIAEFKALLSTLPKEMGAMQTELSKYKEEASEIHSLRAEVQSLSSVVDRKVNELESLSGRWANQLSEIKRLHAVVQDLKVCDQELKLILEMYQRESTDSREVMESRDMEYKVWAHVQSLKSSLDEHKLELRVKEAIEAEAISQQRLATAEAEIADLRRNLEFNGRDICKSSEILKSKHEEGESYLSEIESIGQAYEDMQTQNQHLLQQVTERDDYNIKLVMEGLKARQSYDALYSEICYMGKKIQHTNSFLDLLHQKVARFDDQLKNWSDQVRRLAEDGWQNSNSIVDAQRRLTDIQSAYLHRRQLLDEKQSKVEESRLGVAELLVELEKERFSKKRTEESLEVAYRKATYLRGHSKGSTVLEKLKQEIREYKGILKCNICRDRQKEVVIAKCFHLFCGQCVKRTPESRHRKCPTCGAGFGVNDVKPIYI</sequence>
<feature type="coiled-coil region" evidence="15">
    <location>
        <begin position="254"/>
        <end position="318"/>
    </location>
</feature>
<comment type="caution">
    <text evidence="18">The sequence shown here is derived from an EMBL/GenBank/DDBJ whole genome shotgun (WGS) entry which is preliminary data.</text>
</comment>
<dbReference type="Pfam" id="PF13920">
    <property type="entry name" value="zf-C3HC4_3"/>
    <property type="match status" value="1"/>
</dbReference>
<dbReference type="GO" id="GO:0008270">
    <property type="term" value="F:zinc ion binding"/>
    <property type="evidence" value="ECO:0007669"/>
    <property type="project" value="UniProtKB-KW"/>
</dbReference>
<keyword evidence="11 14" id="KW-0175">Coiled coil</keyword>
<evidence type="ECO:0000256" key="6">
    <source>
        <dbReference type="ARBA" id="ARBA00022723"/>
    </source>
</evidence>
<organism evidence="18 19">
    <name type="scientific">Iris pallida</name>
    <name type="common">Sweet iris</name>
    <dbReference type="NCBI Taxonomy" id="29817"/>
    <lineage>
        <taxon>Eukaryota</taxon>
        <taxon>Viridiplantae</taxon>
        <taxon>Streptophyta</taxon>
        <taxon>Embryophyta</taxon>
        <taxon>Tracheophyta</taxon>
        <taxon>Spermatophyta</taxon>
        <taxon>Magnoliopsida</taxon>
        <taxon>Liliopsida</taxon>
        <taxon>Asparagales</taxon>
        <taxon>Iridaceae</taxon>
        <taxon>Iridoideae</taxon>
        <taxon>Irideae</taxon>
        <taxon>Iris</taxon>
    </lineage>
</organism>
<dbReference type="PROSITE" id="PS00518">
    <property type="entry name" value="ZF_RING_1"/>
    <property type="match status" value="1"/>
</dbReference>
<accession>A0AAX6FLP4</accession>
<dbReference type="GO" id="GO:0005634">
    <property type="term" value="C:nucleus"/>
    <property type="evidence" value="ECO:0007669"/>
    <property type="project" value="UniProtKB-SubCell"/>
</dbReference>
<evidence type="ECO:0000256" key="3">
    <source>
        <dbReference type="ARBA" id="ARBA00004906"/>
    </source>
</evidence>
<evidence type="ECO:0000256" key="10">
    <source>
        <dbReference type="ARBA" id="ARBA00022853"/>
    </source>
</evidence>
<dbReference type="InterPro" id="IPR013083">
    <property type="entry name" value="Znf_RING/FYVE/PHD"/>
</dbReference>
<protein>
    <recommendedName>
        <fullName evidence="14">E3 ubiquitin protein ligase</fullName>
        <ecNumber evidence="14">2.3.2.27</ecNumber>
    </recommendedName>
</protein>
<dbReference type="InterPro" id="IPR017907">
    <property type="entry name" value="Znf_RING_CS"/>
</dbReference>
<reference evidence="18" key="2">
    <citation type="submission" date="2023-04" db="EMBL/GenBank/DDBJ databases">
        <authorList>
            <person name="Bruccoleri R.E."/>
            <person name="Oakeley E.J."/>
            <person name="Faust A.-M."/>
            <person name="Dessus-Babus S."/>
            <person name="Altorfer M."/>
            <person name="Burckhardt D."/>
            <person name="Oertli M."/>
            <person name="Naumann U."/>
            <person name="Petersen F."/>
            <person name="Wong J."/>
        </authorList>
    </citation>
    <scope>NUCLEOTIDE SEQUENCE</scope>
    <source>
        <strain evidence="18">GSM-AAB239-AS_SAM_17_03QT</strain>
        <tissue evidence="18">Leaf</tissue>
    </source>
</reference>
<feature type="coiled-coil region" evidence="15">
    <location>
        <begin position="46"/>
        <end position="73"/>
    </location>
</feature>
<comment type="catalytic activity">
    <reaction evidence="1 14">
        <text>S-ubiquitinyl-[E2 ubiquitin-conjugating enzyme]-L-cysteine + [acceptor protein]-L-lysine = [E2 ubiquitin-conjugating enzyme]-L-cysteine + N(6)-ubiquitinyl-[acceptor protein]-L-lysine.</text>
        <dbReference type="EC" id="2.3.2.27"/>
    </reaction>
</comment>
<feature type="coiled-coil region" evidence="15">
    <location>
        <begin position="411"/>
        <end position="445"/>
    </location>
</feature>
<dbReference type="AlphaFoldDB" id="A0AAX6FLP4"/>
<dbReference type="GO" id="GO:0006325">
    <property type="term" value="P:chromatin organization"/>
    <property type="evidence" value="ECO:0007669"/>
    <property type="project" value="UniProtKB-KW"/>
</dbReference>
<reference evidence="18" key="1">
    <citation type="journal article" date="2023" name="GigaByte">
        <title>Genome assembly of the bearded iris, Iris pallida Lam.</title>
        <authorList>
            <person name="Bruccoleri R.E."/>
            <person name="Oakeley E.J."/>
            <person name="Faust A.M.E."/>
            <person name="Altorfer M."/>
            <person name="Dessus-Babus S."/>
            <person name="Burckhardt D."/>
            <person name="Oertli M."/>
            <person name="Naumann U."/>
            <person name="Petersen F."/>
            <person name="Wong J."/>
        </authorList>
    </citation>
    <scope>NUCLEOTIDE SEQUENCE</scope>
    <source>
        <strain evidence="18">GSM-AAB239-AS_SAM_17_03QT</strain>
    </source>
</reference>
<dbReference type="GO" id="GO:0033503">
    <property type="term" value="C:HULC complex"/>
    <property type="evidence" value="ECO:0007669"/>
    <property type="project" value="TreeGrafter"/>
</dbReference>
<evidence type="ECO:0000256" key="8">
    <source>
        <dbReference type="ARBA" id="ARBA00022786"/>
    </source>
</evidence>
<dbReference type="GO" id="GO:0016567">
    <property type="term" value="P:protein ubiquitination"/>
    <property type="evidence" value="ECO:0007669"/>
    <property type="project" value="UniProtKB-UniRule"/>
</dbReference>
<evidence type="ECO:0000256" key="11">
    <source>
        <dbReference type="ARBA" id="ARBA00023054"/>
    </source>
</evidence>
<dbReference type="InterPro" id="IPR013956">
    <property type="entry name" value="E3_ubiquit_lig_Bre1"/>
</dbReference>
<evidence type="ECO:0000256" key="1">
    <source>
        <dbReference type="ARBA" id="ARBA00000900"/>
    </source>
</evidence>
<gene>
    <name evidence="18" type="ORF">M6B38_413505</name>
</gene>
<keyword evidence="5 14" id="KW-0808">Transferase</keyword>
<evidence type="ECO:0000256" key="4">
    <source>
        <dbReference type="ARBA" id="ARBA00005555"/>
    </source>
</evidence>
<dbReference type="Gene3D" id="3.30.40.10">
    <property type="entry name" value="Zinc/RING finger domain, C3HC4 (zinc finger)"/>
    <property type="match status" value="1"/>
</dbReference>
<proteinExistence type="inferred from homology"/>
<evidence type="ECO:0000256" key="12">
    <source>
        <dbReference type="ARBA" id="ARBA00023242"/>
    </source>
</evidence>
<dbReference type="PANTHER" id="PTHR23163:SF0">
    <property type="entry name" value="E3 UBIQUITIN-PROTEIN LIGASE BRE1"/>
    <property type="match status" value="1"/>
</dbReference>
<evidence type="ECO:0000256" key="14">
    <source>
        <dbReference type="RuleBase" id="RU365038"/>
    </source>
</evidence>
<dbReference type="SMART" id="SM00184">
    <property type="entry name" value="RING"/>
    <property type="match status" value="1"/>
</dbReference>
<dbReference type="SUPFAM" id="SSF57850">
    <property type="entry name" value="RING/U-box"/>
    <property type="match status" value="1"/>
</dbReference>
<feature type="coiled-coil region" evidence="15">
    <location>
        <begin position="589"/>
        <end position="616"/>
    </location>
</feature>
<keyword evidence="8 14" id="KW-0833">Ubl conjugation pathway</keyword>
<dbReference type="PROSITE" id="PS50089">
    <property type="entry name" value="ZF_RING_2"/>
    <property type="match status" value="1"/>
</dbReference>
<name>A0AAX6FLP4_IRIPA</name>
<evidence type="ECO:0000256" key="15">
    <source>
        <dbReference type="SAM" id="Coils"/>
    </source>
</evidence>